<dbReference type="EMBL" id="JBGBPQ010000002">
    <property type="protein sequence ID" value="KAL1527728.1"/>
    <property type="molecule type" value="Genomic_DNA"/>
</dbReference>
<sequence>MSRALRALHSLGAAGITPAVLDQLQRKHPPPDMHVPAVIPGLQTSRISVDLTDTFRQLRRRAGCGPSGHRNEYLRALVGSFGDSVADNVMTAYNGFAMAFVNAELPDWFYQAAAVARLIPLVKSQNTPPRDAGPRGGGPDVRPIAVGEVEVRAVTRHVTDAVLERAGGVLSPQQLAVGVKGGTSILVHGVRMLLEHNPSFVVVRMDLSNAYNAISRVVVLRRLAERPEFTHLVPLLLQVLWGAGTAYLLCTWASHSAVGIHPELQGLDAELAPFGGAARAIMDDIYAVGPPSVVFPAVQRFRLTLRLLTGLVSNIAKFVCFSHTHDLEGCPWRADAQVPLGGDRLGGSRGVMVAGVPVGDDVFVRSRMSDIASGVVTYIRDTSAKLRDHPQALWTALYYGCQSRFDYWLRHVAPRFVIEGARRVDAAILEVCEQLTYGGCFREPLTLCRMRLPGRMGGCGLRARADLAYAAYAACVAETVPRLVGPLRANVTGQSTVGFFPSMARFFANAHGSIGLRGFVACFSHTAAYFRAAWEHLQSLVQGSGVDGPLSRPPQEVEESGSMGSLCRLADCCSMSKQFTVGQRTTRQRRLGVNGVARCVIEPLRSFTQVRGLVFGHYGEASTDVHDLVTLAASNLAGMRWQLAGARSVAEMRAFLVSRCRRKVGLATGQAMARHRLARLPYIGVPRAVVQAQLQRGPRMRGEPTPYAPAPSHADFYSYQAWGSEAAVGA</sequence>
<evidence type="ECO:0000313" key="2">
    <source>
        <dbReference type="Proteomes" id="UP001515480"/>
    </source>
</evidence>
<accession>A0AB34K395</accession>
<gene>
    <name evidence="1" type="ORF">AB1Y20_009113</name>
</gene>
<reference evidence="1 2" key="1">
    <citation type="journal article" date="2024" name="Science">
        <title>Giant polyketide synthase enzymes in the biosynthesis of giant marine polyether toxins.</title>
        <authorList>
            <person name="Fallon T.R."/>
            <person name="Shende V.V."/>
            <person name="Wierzbicki I.H."/>
            <person name="Pendleton A.L."/>
            <person name="Watervoot N.F."/>
            <person name="Auber R.P."/>
            <person name="Gonzalez D.J."/>
            <person name="Wisecaver J.H."/>
            <person name="Moore B.S."/>
        </authorList>
    </citation>
    <scope>NUCLEOTIDE SEQUENCE [LARGE SCALE GENOMIC DNA]</scope>
    <source>
        <strain evidence="1 2">12B1</strain>
    </source>
</reference>
<evidence type="ECO:0008006" key="3">
    <source>
        <dbReference type="Google" id="ProtNLM"/>
    </source>
</evidence>
<keyword evidence="2" id="KW-1185">Reference proteome</keyword>
<dbReference type="Proteomes" id="UP001515480">
    <property type="component" value="Unassembled WGS sequence"/>
</dbReference>
<comment type="caution">
    <text evidence="1">The sequence shown here is derived from an EMBL/GenBank/DDBJ whole genome shotgun (WGS) entry which is preliminary data.</text>
</comment>
<protein>
    <recommendedName>
        <fullName evidence="3">RNA-directed DNA polymerase</fullName>
    </recommendedName>
</protein>
<organism evidence="1 2">
    <name type="scientific">Prymnesium parvum</name>
    <name type="common">Toxic golden alga</name>
    <dbReference type="NCBI Taxonomy" id="97485"/>
    <lineage>
        <taxon>Eukaryota</taxon>
        <taxon>Haptista</taxon>
        <taxon>Haptophyta</taxon>
        <taxon>Prymnesiophyceae</taxon>
        <taxon>Prymnesiales</taxon>
        <taxon>Prymnesiaceae</taxon>
        <taxon>Prymnesium</taxon>
    </lineage>
</organism>
<name>A0AB34K395_PRYPA</name>
<proteinExistence type="predicted"/>
<evidence type="ECO:0000313" key="1">
    <source>
        <dbReference type="EMBL" id="KAL1527728.1"/>
    </source>
</evidence>
<dbReference type="AlphaFoldDB" id="A0AB34K395"/>